<dbReference type="AlphaFoldDB" id="A0AAV4E2B1"/>
<accession>A0AAV4E2B1</accession>
<sequence length="156" mass="17680">MVGPEDAPSVGLNLIPLPTESRARQRGRSGASEGSLAISFRLVPIELGRSRSSAGLLFSHVREQQMTVWRKRCRVFISYGVWGCHTLPKTILTNCRHATFLVKLFCKPSSHVDAQNFSEHIVSINGYTSVDKIVMKEEKKKKKKRGKQEEKERKKE</sequence>
<proteinExistence type="predicted"/>
<protein>
    <submittedName>
        <fullName evidence="2">Uncharacterized protein</fullName>
    </submittedName>
</protein>
<evidence type="ECO:0000313" key="2">
    <source>
        <dbReference type="EMBL" id="GFO50221.1"/>
    </source>
</evidence>
<feature type="region of interest" description="Disordered" evidence="1">
    <location>
        <begin position="137"/>
        <end position="156"/>
    </location>
</feature>
<keyword evidence="3" id="KW-1185">Reference proteome</keyword>
<name>A0AAV4E2B1_9GAST</name>
<comment type="caution">
    <text evidence="2">The sequence shown here is derived from an EMBL/GenBank/DDBJ whole genome shotgun (WGS) entry which is preliminary data.</text>
</comment>
<evidence type="ECO:0000256" key="1">
    <source>
        <dbReference type="SAM" id="MobiDB-lite"/>
    </source>
</evidence>
<feature type="compositionally biased region" description="Basic and acidic residues" evidence="1">
    <location>
        <begin position="147"/>
        <end position="156"/>
    </location>
</feature>
<dbReference type="Proteomes" id="UP000735302">
    <property type="component" value="Unassembled WGS sequence"/>
</dbReference>
<organism evidence="2 3">
    <name type="scientific">Plakobranchus ocellatus</name>
    <dbReference type="NCBI Taxonomy" id="259542"/>
    <lineage>
        <taxon>Eukaryota</taxon>
        <taxon>Metazoa</taxon>
        <taxon>Spiralia</taxon>
        <taxon>Lophotrochozoa</taxon>
        <taxon>Mollusca</taxon>
        <taxon>Gastropoda</taxon>
        <taxon>Heterobranchia</taxon>
        <taxon>Euthyneura</taxon>
        <taxon>Panpulmonata</taxon>
        <taxon>Sacoglossa</taxon>
        <taxon>Placobranchoidea</taxon>
        <taxon>Plakobranchidae</taxon>
        <taxon>Plakobranchus</taxon>
    </lineage>
</organism>
<dbReference type="EMBL" id="BLXT01008590">
    <property type="protein sequence ID" value="GFO50221.1"/>
    <property type="molecule type" value="Genomic_DNA"/>
</dbReference>
<reference evidence="2 3" key="1">
    <citation type="journal article" date="2021" name="Elife">
        <title>Chloroplast acquisition without the gene transfer in kleptoplastic sea slugs, Plakobranchus ocellatus.</title>
        <authorList>
            <person name="Maeda T."/>
            <person name="Takahashi S."/>
            <person name="Yoshida T."/>
            <person name="Shimamura S."/>
            <person name="Takaki Y."/>
            <person name="Nagai Y."/>
            <person name="Toyoda A."/>
            <person name="Suzuki Y."/>
            <person name="Arimoto A."/>
            <person name="Ishii H."/>
            <person name="Satoh N."/>
            <person name="Nishiyama T."/>
            <person name="Hasebe M."/>
            <person name="Maruyama T."/>
            <person name="Minagawa J."/>
            <person name="Obokata J."/>
            <person name="Shigenobu S."/>
        </authorList>
    </citation>
    <scope>NUCLEOTIDE SEQUENCE [LARGE SCALE GENOMIC DNA]</scope>
</reference>
<evidence type="ECO:0000313" key="3">
    <source>
        <dbReference type="Proteomes" id="UP000735302"/>
    </source>
</evidence>
<gene>
    <name evidence="2" type="ORF">PoB_007672600</name>
</gene>